<sequence>MAATQLAATPVALRKPTPATLRPRRKVQIAPGMHVTLKPDFAGEVLPVTRLGRVAQALVEQTVVSTISVAAVTSYVYALTQAAAPQVTFTDLPPGMNNSQLAPLQAAYDQFLTQFAVFQGQAATWINTQQGSGTPSIFSQLVSIPTTLSTINATVSSNFTLLNSLTPGSPTYNQLLTQQENLIGAEKPAITALVAAVQTLGTNLDSGSSQLIASTQTGVLAQMLAAYAADIATLTNDINNCNNQISADNAKIVGEGVGAATSITVGLVGLANIWNPIGWFLLIGGAIGAYFAIAEIEVLKGQIAQLKGQINTDIAFQTTDEQAAMTMSAFCTQLQGFAAMNTAAQQELATLEALYSTLADDITLALTDLSSGDLSDAQNEWNTILQASAVLSGLTAYIWPSFAELSSPSSFAAIGNDVYYIATSGEMYHYTGSSGSWTDMGVTALSCAGQGTTLVAIDGAPLDGSVTTSNPTASTYFVKSYDLSAHSWTTISTFPAAAIAVGNGGVVYAINQTVSDRMVYQYSGSGSVWNALPQLPGPDAAQQIAVAGGVLFALSTNGQLVYQYNPSSSSWTQVFAQTCASITANGNQLGILGTNGYAYLYNPTISQPPVNYGAGVTQIAQLSTGNEYRTAADLSLWYGDFSVNPPAYTSVANNVTGVYASDTNLVYYADNLGNLFLIPSPGTVLPIPAIPS</sequence>
<proteinExistence type="predicted"/>
<dbReference type="InterPro" id="IPR011043">
    <property type="entry name" value="Gal_Oxase/kelch_b-propeller"/>
</dbReference>
<name>A0ABY6BJY3_9GAMM</name>
<accession>A0ABY6BJY3</accession>
<dbReference type="Gene3D" id="1.20.1170.10">
    <property type="match status" value="1"/>
</dbReference>
<dbReference type="RefSeq" id="WP_261697150.1">
    <property type="nucleotide sequence ID" value="NZ_CP104694.1"/>
</dbReference>
<organism evidence="1 2">
    <name type="scientific">Tahibacter amnicola</name>
    <dbReference type="NCBI Taxonomy" id="2976241"/>
    <lineage>
        <taxon>Bacteria</taxon>
        <taxon>Pseudomonadati</taxon>
        <taxon>Pseudomonadota</taxon>
        <taxon>Gammaproteobacteria</taxon>
        <taxon>Lysobacterales</taxon>
        <taxon>Rhodanobacteraceae</taxon>
        <taxon>Tahibacter</taxon>
    </lineage>
</organism>
<dbReference type="Proteomes" id="UP001064632">
    <property type="component" value="Chromosome"/>
</dbReference>
<dbReference type="SUPFAM" id="SSF58100">
    <property type="entry name" value="Bacterial hemolysins"/>
    <property type="match status" value="1"/>
</dbReference>
<evidence type="ECO:0000313" key="1">
    <source>
        <dbReference type="EMBL" id="UXI70199.1"/>
    </source>
</evidence>
<dbReference type="EMBL" id="CP104694">
    <property type="protein sequence ID" value="UXI70199.1"/>
    <property type="molecule type" value="Genomic_DNA"/>
</dbReference>
<protein>
    <submittedName>
        <fullName evidence="1">Uncharacterized protein</fullName>
    </submittedName>
</protein>
<reference evidence="1" key="1">
    <citation type="submission" date="2022-09" db="EMBL/GenBank/DDBJ databases">
        <title>Tahibacter sp. nov., isolated from a fresh water.</title>
        <authorList>
            <person name="Baek J.H."/>
            <person name="Lee J.K."/>
            <person name="Kim J.M."/>
            <person name="Jeon C.O."/>
        </authorList>
    </citation>
    <scope>NUCLEOTIDE SEQUENCE</scope>
    <source>
        <strain evidence="1">W38</strain>
    </source>
</reference>
<keyword evidence="2" id="KW-1185">Reference proteome</keyword>
<evidence type="ECO:0000313" key="2">
    <source>
        <dbReference type="Proteomes" id="UP001064632"/>
    </source>
</evidence>
<gene>
    <name evidence="1" type="ORF">N4264_11370</name>
</gene>
<dbReference type="SUPFAM" id="SSF50965">
    <property type="entry name" value="Galactose oxidase, central domain"/>
    <property type="match status" value="1"/>
</dbReference>